<accession>A0A8X6W3X4</accession>
<dbReference type="AlphaFoldDB" id="A0A8X6W3X4"/>
<dbReference type="EMBL" id="BMAU01021380">
    <property type="protein sequence ID" value="GFY27582.1"/>
    <property type="molecule type" value="Genomic_DNA"/>
</dbReference>
<reference evidence="2" key="1">
    <citation type="submission" date="2020-08" db="EMBL/GenBank/DDBJ databases">
        <title>Multicomponent nature underlies the extraordinary mechanical properties of spider dragline silk.</title>
        <authorList>
            <person name="Kono N."/>
            <person name="Nakamura H."/>
            <person name="Mori M."/>
            <person name="Yoshida Y."/>
            <person name="Ohtoshi R."/>
            <person name="Malay A.D."/>
            <person name="Moran D.A.P."/>
            <person name="Tomita M."/>
            <person name="Numata K."/>
            <person name="Arakawa K."/>
        </authorList>
    </citation>
    <scope>NUCLEOTIDE SEQUENCE</scope>
</reference>
<dbReference type="Proteomes" id="UP000887159">
    <property type="component" value="Unassembled WGS sequence"/>
</dbReference>
<keyword evidence="3" id="KW-1185">Reference proteome</keyword>
<feature type="region of interest" description="Disordered" evidence="1">
    <location>
        <begin position="1"/>
        <end position="24"/>
    </location>
</feature>
<evidence type="ECO:0000313" key="2">
    <source>
        <dbReference type="EMBL" id="GFY27582.1"/>
    </source>
</evidence>
<gene>
    <name evidence="2" type="ORF">TNCV_910331</name>
</gene>
<organism evidence="2 3">
    <name type="scientific">Trichonephila clavipes</name>
    <name type="common">Golden silk orbweaver</name>
    <name type="synonym">Nephila clavipes</name>
    <dbReference type="NCBI Taxonomy" id="2585209"/>
    <lineage>
        <taxon>Eukaryota</taxon>
        <taxon>Metazoa</taxon>
        <taxon>Ecdysozoa</taxon>
        <taxon>Arthropoda</taxon>
        <taxon>Chelicerata</taxon>
        <taxon>Arachnida</taxon>
        <taxon>Araneae</taxon>
        <taxon>Araneomorphae</taxon>
        <taxon>Entelegynae</taxon>
        <taxon>Araneoidea</taxon>
        <taxon>Nephilidae</taxon>
        <taxon>Trichonephila</taxon>
    </lineage>
</organism>
<proteinExistence type="predicted"/>
<evidence type="ECO:0000256" key="1">
    <source>
        <dbReference type="SAM" id="MobiDB-lite"/>
    </source>
</evidence>
<comment type="caution">
    <text evidence="2">The sequence shown here is derived from an EMBL/GenBank/DDBJ whole genome shotgun (WGS) entry which is preliminary data.</text>
</comment>
<name>A0A8X6W3X4_TRICX</name>
<protein>
    <submittedName>
        <fullName evidence="2">Uncharacterized protein</fullName>
    </submittedName>
</protein>
<sequence length="71" mass="7828">MSGKRGGQSPLERTRSSKNSVKTSILSRDTEGLFNGLLCKEASTSTTFVFTMDSTRSLPVCKRSYITEPLH</sequence>
<evidence type="ECO:0000313" key="3">
    <source>
        <dbReference type="Proteomes" id="UP000887159"/>
    </source>
</evidence>